<keyword evidence="2" id="KW-1185">Reference proteome</keyword>
<organism evidence="1 2">
    <name type="scientific">Novosphingobium umbonatum</name>
    <dbReference type="NCBI Taxonomy" id="1908524"/>
    <lineage>
        <taxon>Bacteria</taxon>
        <taxon>Pseudomonadati</taxon>
        <taxon>Pseudomonadota</taxon>
        <taxon>Alphaproteobacteria</taxon>
        <taxon>Sphingomonadales</taxon>
        <taxon>Sphingomonadaceae</taxon>
        <taxon>Novosphingobium</taxon>
    </lineage>
</organism>
<dbReference type="EMBL" id="SACO01000018">
    <property type="protein sequence ID" value="RVU03253.1"/>
    <property type="molecule type" value="Genomic_DNA"/>
</dbReference>
<gene>
    <name evidence="1" type="ORF">EOE18_16705</name>
</gene>
<dbReference type="InterPro" id="IPR036388">
    <property type="entry name" value="WH-like_DNA-bd_sf"/>
</dbReference>
<dbReference type="AlphaFoldDB" id="A0A437N011"/>
<evidence type="ECO:0000313" key="1">
    <source>
        <dbReference type="EMBL" id="RVU03253.1"/>
    </source>
</evidence>
<dbReference type="SUPFAM" id="SSF46785">
    <property type="entry name" value="Winged helix' DNA-binding domain"/>
    <property type="match status" value="1"/>
</dbReference>
<comment type="caution">
    <text evidence="1">The sequence shown here is derived from an EMBL/GenBank/DDBJ whole genome shotgun (WGS) entry which is preliminary data.</text>
</comment>
<accession>A0A437N011</accession>
<dbReference type="OrthoDB" id="9986784at2"/>
<dbReference type="Gene3D" id="1.10.10.10">
    <property type="entry name" value="Winged helix-like DNA-binding domain superfamily/Winged helix DNA-binding domain"/>
    <property type="match status" value="1"/>
</dbReference>
<proteinExistence type="predicted"/>
<dbReference type="Proteomes" id="UP000282837">
    <property type="component" value="Unassembled WGS sequence"/>
</dbReference>
<evidence type="ECO:0008006" key="3">
    <source>
        <dbReference type="Google" id="ProtNLM"/>
    </source>
</evidence>
<sequence>MGKDKKDLMIQMGMPAAEGAIAGDALKEAQLRRAIALAGKRASIAGAAFGAHPSWEILMQLSLAECMGQLVSLRQLSETLRANPSTLARIMNVMATEGSVVLCQRDEDTEIYAELTEASRQAIADYFQSI</sequence>
<protein>
    <recommendedName>
        <fullName evidence="3">MarR family transcriptional regulator</fullName>
    </recommendedName>
</protein>
<name>A0A437N011_9SPHN</name>
<dbReference type="RefSeq" id="WP_127711625.1">
    <property type="nucleotide sequence ID" value="NZ_SACO01000018.1"/>
</dbReference>
<dbReference type="InterPro" id="IPR036390">
    <property type="entry name" value="WH_DNA-bd_sf"/>
</dbReference>
<evidence type="ECO:0000313" key="2">
    <source>
        <dbReference type="Proteomes" id="UP000282837"/>
    </source>
</evidence>
<reference evidence="1 2" key="1">
    <citation type="submission" date="2019-01" db="EMBL/GenBank/DDBJ databases">
        <authorList>
            <person name="Chen W.-M."/>
        </authorList>
    </citation>
    <scope>NUCLEOTIDE SEQUENCE [LARGE SCALE GENOMIC DNA]</scope>
    <source>
        <strain evidence="1 2">FSY-9</strain>
    </source>
</reference>